<sequence>MSGAHNQSPISREPEVTRCGVRRTLKSCTRPTPKQELQTLHNAVCSVTEQNVIFVNMNGRFCNVSAIPTTRTSANKKRKV</sequence>
<reference evidence="1" key="1">
    <citation type="thesis" date="2020" institute="ProQuest LLC" country="789 East Eisenhower Parkway, Ann Arbor, MI, USA">
        <title>Comparative Genomics and Chromosome Evolution.</title>
        <authorList>
            <person name="Mudd A.B."/>
        </authorList>
    </citation>
    <scope>NUCLEOTIDE SEQUENCE</scope>
    <source>
        <strain evidence="1">HN-11 Male</strain>
        <tissue evidence="1">Kidney and liver</tissue>
    </source>
</reference>
<dbReference type="EMBL" id="WNTK01002171">
    <property type="protein sequence ID" value="KAG9466284.1"/>
    <property type="molecule type" value="Genomic_DNA"/>
</dbReference>
<gene>
    <name evidence="1" type="ORF">GDO78_016875</name>
</gene>
<dbReference type="Proteomes" id="UP000770717">
    <property type="component" value="Unassembled WGS sequence"/>
</dbReference>
<organism evidence="1 2">
    <name type="scientific">Eleutherodactylus coqui</name>
    <name type="common">Puerto Rican coqui</name>
    <dbReference type="NCBI Taxonomy" id="57060"/>
    <lineage>
        <taxon>Eukaryota</taxon>
        <taxon>Metazoa</taxon>
        <taxon>Chordata</taxon>
        <taxon>Craniata</taxon>
        <taxon>Vertebrata</taxon>
        <taxon>Euteleostomi</taxon>
        <taxon>Amphibia</taxon>
        <taxon>Batrachia</taxon>
        <taxon>Anura</taxon>
        <taxon>Neobatrachia</taxon>
        <taxon>Hyloidea</taxon>
        <taxon>Eleutherodactylidae</taxon>
        <taxon>Eleutherodactylinae</taxon>
        <taxon>Eleutherodactylus</taxon>
        <taxon>Eleutherodactylus</taxon>
    </lineage>
</organism>
<dbReference type="AlphaFoldDB" id="A0A8J6EA87"/>
<protein>
    <submittedName>
        <fullName evidence="1">Uncharacterized protein</fullName>
    </submittedName>
</protein>
<comment type="caution">
    <text evidence="1">The sequence shown here is derived from an EMBL/GenBank/DDBJ whole genome shotgun (WGS) entry which is preliminary data.</text>
</comment>
<proteinExistence type="predicted"/>
<name>A0A8J6EA87_ELECQ</name>
<evidence type="ECO:0000313" key="1">
    <source>
        <dbReference type="EMBL" id="KAG9466284.1"/>
    </source>
</evidence>
<keyword evidence="2" id="KW-1185">Reference proteome</keyword>
<accession>A0A8J6EA87</accession>
<evidence type="ECO:0000313" key="2">
    <source>
        <dbReference type="Proteomes" id="UP000770717"/>
    </source>
</evidence>